<gene>
    <name evidence="2" type="ORF">HELGO_WM61434</name>
</gene>
<proteinExistence type="predicted"/>
<sequence length="162" mass="18569">MYTIINFISKGKKLGWGIHLHLIAAISWIGGSVFMFVLGISLRNKKDQQLVYPRIGPIFGYFEIVVLILLISTGIWMIFENNMIHVLFNFDAHSQVIDALREKLLLVAIMTVITIIHLRIAFRTNGKERTRFETLLSRASSLGIFVLNFIVLHYAIVLRDIL</sequence>
<keyword evidence="1" id="KW-1133">Transmembrane helix</keyword>
<accession>A0A6S6UCE0</accession>
<evidence type="ECO:0000256" key="1">
    <source>
        <dbReference type="SAM" id="Phobius"/>
    </source>
</evidence>
<keyword evidence="1" id="KW-0472">Membrane</keyword>
<evidence type="ECO:0000313" key="2">
    <source>
        <dbReference type="EMBL" id="CAA6825818.1"/>
    </source>
</evidence>
<feature type="transmembrane region" description="Helical" evidence="1">
    <location>
        <begin position="16"/>
        <end position="38"/>
    </location>
</feature>
<feature type="transmembrane region" description="Helical" evidence="1">
    <location>
        <begin position="58"/>
        <end position="79"/>
    </location>
</feature>
<name>A0A6S6UCE0_9BACT</name>
<protein>
    <recommendedName>
        <fullName evidence="3">Copper resistance protein D domain-containing protein</fullName>
    </recommendedName>
</protein>
<feature type="transmembrane region" description="Helical" evidence="1">
    <location>
        <begin position="134"/>
        <end position="156"/>
    </location>
</feature>
<reference evidence="2" key="1">
    <citation type="submission" date="2020-01" db="EMBL/GenBank/DDBJ databases">
        <authorList>
            <person name="Meier V. D."/>
            <person name="Meier V D."/>
        </authorList>
    </citation>
    <scope>NUCLEOTIDE SEQUENCE</scope>
    <source>
        <strain evidence="2">HLG_WM_MAG_02</strain>
    </source>
</reference>
<evidence type="ECO:0008006" key="3">
    <source>
        <dbReference type="Google" id="ProtNLM"/>
    </source>
</evidence>
<dbReference type="EMBL" id="CACVAZ010000199">
    <property type="protein sequence ID" value="CAA6825818.1"/>
    <property type="molecule type" value="Genomic_DNA"/>
</dbReference>
<organism evidence="2">
    <name type="scientific">uncultured Sulfurovum sp</name>
    <dbReference type="NCBI Taxonomy" id="269237"/>
    <lineage>
        <taxon>Bacteria</taxon>
        <taxon>Pseudomonadati</taxon>
        <taxon>Campylobacterota</taxon>
        <taxon>Epsilonproteobacteria</taxon>
        <taxon>Campylobacterales</taxon>
        <taxon>Sulfurovaceae</taxon>
        <taxon>Sulfurovum</taxon>
        <taxon>environmental samples</taxon>
    </lineage>
</organism>
<keyword evidence="1" id="KW-0812">Transmembrane</keyword>
<feature type="transmembrane region" description="Helical" evidence="1">
    <location>
        <begin position="104"/>
        <end position="122"/>
    </location>
</feature>
<dbReference type="AlphaFoldDB" id="A0A6S6UCE0"/>